<dbReference type="PANTHER" id="PTHR43019:SF23">
    <property type="entry name" value="PROTEASE DO-LIKE 5, CHLOROPLASTIC"/>
    <property type="match status" value="1"/>
</dbReference>
<feature type="region of interest" description="Disordered" evidence="1">
    <location>
        <begin position="146"/>
        <end position="168"/>
    </location>
</feature>
<dbReference type="Proteomes" id="UP001385809">
    <property type="component" value="Unassembled WGS sequence"/>
</dbReference>
<dbReference type="InterPro" id="IPR043504">
    <property type="entry name" value="Peptidase_S1_PA_chymotrypsin"/>
</dbReference>
<dbReference type="RefSeq" id="WP_337697352.1">
    <property type="nucleotide sequence ID" value="NZ_JBBEGN010000016.1"/>
</dbReference>
<name>A0ABU8MVU4_9PSEU</name>
<evidence type="ECO:0000313" key="4">
    <source>
        <dbReference type="EMBL" id="MEJ2870780.1"/>
    </source>
</evidence>
<dbReference type="SUPFAM" id="SSF50494">
    <property type="entry name" value="Trypsin-like serine proteases"/>
    <property type="match status" value="1"/>
</dbReference>
<comment type="caution">
    <text evidence="4">The sequence shown here is derived from an EMBL/GenBank/DDBJ whole genome shotgun (WGS) entry which is preliminary data.</text>
</comment>
<dbReference type="InterPro" id="IPR009003">
    <property type="entry name" value="Peptidase_S1_PA"/>
</dbReference>
<dbReference type="Pfam" id="PF13365">
    <property type="entry name" value="Trypsin_2"/>
    <property type="match status" value="1"/>
</dbReference>
<sequence>MRKSLPTWKSTLGIVAVTGAALLATAPPALAQDGGGGPDPTTAPVQERVSAEVLPGVVYLQTDVHTYLRNMADGSIEGPFDLSMQCTGFVVNPNGYIATAGHCVSDLDIQEELATEISTSAARSGYDATTTYDYVMANYKLEGDVGGSPADKKVSVSRASEGPQQTPMQAQIVDSKPNAQGDVALLKVNATNLPTVEVAPPNSTTTGTQVMSIGYPGVVDQVMDPSLQPTFKDGSVSGTQNQNGIPFLQITADMGQGMSGGPTVDQQGQVVGINSMGISERSASFNYVAPSSTLQEMLARNGVQAQPGAFDQAYRAGLADYYQGYYSDAEEQFATVLDIAPDSKVAADYKAKAARAHDQFGDKGMGLLGWGLIGGGVLFVLVVAGIAVGIVVRNKRRRAAVAAPQVSVAQPGFGLPTGYQVPLQQTPATLAQQQYGRQVPQPQYAPQQFQAPAGFGAAPYGQHGAMPAAPASPPVGFPAPAAPAAPAAEVAPAAPVAVATPPAGMAPVAPAAPATPLTEAPSGPGHCPNCGTARATGARFCGGCGVGLA</sequence>
<evidence type="ECO:0000313" key="5">
    <source>
        <dbReference type="Proteomes" id="UP001385809"/>
    </source>
</evidence>
<evidence type="ECO:0000256" key="2">
    <source>
        <dbReference type="SAM" id="Phobius"/>
    </source>
</evidence>
<keyword evidence="3" id="KW-0732">Signal</keyword>
<gene>
    <name evidence="4" type="ORF">WCD74_23665</name>
</gene>
<evidence type="ECO:0000256" key="3">
    <source>
        <dbReference type="SAM" id="SignalP"/>
    </source>
</evidence>
<dbReference type="InterPro" id="IPR001940">
    <property type="entry name" value="Peptidase_S1C"/>
</dbReference>
<protein>
    <submittedName>
        <fullName evidence="4">Trypsin-like peptidase domain-containing protein</fullName>
    </submittedName>
</protein>
<keyword evidence="2" id="KW-0812">Transmembrane</keyword>
<proteinExistence type="predicted"/>
<feature type="chain" id="PRO_5045137612" evidence="3">
    <location>
        <begin position="32"/>
        <end position="549"/>
    </location>
</feature>
<keyword evidence="5" id="KW-1185">Reference proteome</keyword>
<dbReference type="Gene3D" id="2.40.10.10">
    <property type="entry name" value="Trypsin-like serine proteases"/>
    <property type="match status" value="2"/>
</dbReference>
<keyword evidence="2" id="KW-1133">Transmembrane helix</keyword>
<dbReference type="PANTHER" id="PTHR43019">
    <property type="entry name" value="SERINE ENDOPROTEASE DEGS"/>
    <property type="match status" value="1"/>
</dbReference>
<dbReference type="PRINTS" id="PR00834">
    <property type="entry name" value="PROTEASES2C"/>
</dbReference>
<feature type="signal peptide" evidence="3">
    <location>
        <begin position="1"/>
        <end position="31"/>
    </location>
</feature>
<dbReference type="EMBL" id="JBBEGN010000016">
    <property type="protein sequence ID" value="MEJ2870780.1"/>
    <property type="molecule type" value="Genomic_DNA"/>
</dbReference>
<keyword evidence="2" id="KW-0472">Membrane</keyword>
<organism evidence="4 5">
    <name type="scientific">Actinomycetospora aurantiaca</name>
    <dbReference type="NCBI Taxonomy" id="3129233"/>
    <lineage>
        <taxon>Bacteria</taxon>
        <taxon>Bacillati</taxon>
        <taxon>Actinomycetota</taxon>
        <taxon>Actinomycetes</taxon>
        <taxon>Pseudonocardiales</taxon>
        <taxon>Pseudonocardiaceae</taxon>
        <taxon>Actinomycetospora</taxon>
    </lineage>
</organism>
<reference evidence="4 5" key="1">
    <citation type="submission" date="2024-03" db="EMBL/GenBank/DDBJ databases">
        <title>Actinomycetospora sp. OC33-EN08, a novel actinomycete isolated from wild orchid (Aerides multiflora).</title>
        <authorList>
            <person name="Suriyachadkun C."/>
        </authorList>
    </citation>
    <scope>NUCLEOTIDE SEQUENCE [LARGE SCALE GENOMIC DNA]</scope>
    <source>
        <strain evidence="4 5">OC33-EN08</strain>
    </source>
</reference>
<evidence type="ECO:0000256" key="1">
    <source>
        <dbReference type="SAM" id="MobiDB-lite"/>
    </source>
</evidence>
<feature type="transmembrane region" description="Helical" evidence="2">
    <location>
        <begin position="367"/>
        <end position="392"/>
    </location>
</feature>
<accession>A0ABU8MVU4</accession>